<name>A0A0A0JS03_9MICO</name>
<keyword evidence="3" id="KW-1185">Reference proteome</keyword>
<dbReference type="AlphaFoldDB" id="A0A0A0JS03"/>
<accession>A0A0A0JS03</accession>
<organism evidence="2 3">
    <name type="scientific">Knoellia aerolata DSM 18566</name>
    <dbReference type="NCBI Taxonomy" id="1385519"/>
    <lineage>
        <taxon>Bacteria</taxon>
        <taxon>Bacillati</taxon>
        <taxon>Actinomycetota</taxon>
        <taxon>Actinomycetes</taxon>
        <taxon>Micrococcales</taxon>
        <taxon>Intrasporangiaceae</taxon>
        <taxon>Knoellia</taxon>
    </lineage>
</organism>
<dbReference type="STRING" id="1385519.N801_17710"/>
<dbReference type="RefSeq" id="WP_035939995.1">
    <property type="nucleotide sequence ID" value="NZ_AVPL01000061.1"/>
</dbReference>
<dbReference type="Proteomes" id="UP000030013">
    <property type="component" value="Unassembled WGS sequence"/>
</dbReference>
<dbReference type="EMBL" id="AVPL01000061">
    <property type="protein sequence ID" value="KGN39943.1"/>
    <property type="molecule type" value="Genomic_DNA"/>
</dbReference>
<reference evidence="2 3" key="1">
    <citation type="submission" date="2013-08" db="EMBL/GenBank/DDBJ databases">
        <title>The genome sequence of Knoellia aerolata.</title>
        <authorList>
            <person name="Zhu W."/>
            <person name="Wang G."/>
        </authorList>
    </citation>
    <scope>NUCLEOTIDE SEQUENCE [LARGE SCALE GENOMIC DNA]</scope>
    <source>
        <strain evidence="2 3">DSM 18566</strain>
    </source>
</reference>
<evidence type="ECO:0000256" key="1">
    <source>
        <dbReference type="SAM" id="MobiDB-lite"/>
    </source>
</evidence>
<feature type="compositionally biased region" description="Acidic residues" evidence="1">
    <location>
        <begin position="17"/>
        <end position="45"/>
    </location>
</feature>
<dbReference type="OrthoDB" id="9853878at2"/>
<evidence type="ECO:0000313" key="2">
    <source>
        <dbReference type="EMBL" id="KGN39943.1"/>
    </source>
</evidence>
<proteinExistence type="predicted"/>
<gene>
    <name evidence="2" type="ORF">N801_17710</name>
</gene>
<feature type="region of interest" description="Disordered" evidence="1">
    <location>
        <begin position="158"/>
        <end position="186"/>
    </location>
</feature>
<evidence type="ECO:0000313" key="3">
    <source>
        <dbReference type="Proteomes" id="UP000030013"/>
    </source>
</evidence>
<comment type="caution">
    <text evidence="2">The sequence shown here is derived from an EMBL/GenBank/DDBJ whole genome shotgun (WGS) entry which is preliminary data.</text>
</comment>
<protein>
    <submittedName>
        <fullName evidence="2">Uncharacterized protein</fullName>
    </submittedName>
</protein>
<sequence>MTMSDFYADLAEALDADGAEEWGTDQDGAEWTDEADSVDEASDSDGQDRVELRHLADALRQAMREDFTEVGDEDMELALFGVLDSMSAAEGINFGRALNQIGRSAGQALSDPTVTAIAKTALPVAGGALGTVIGGPVGTALGSQLGTVAAGALAAPAPRGVPASKAPPSTAAGITPTGPMASAAPGAHPIASPASVSAPVTAGSTAAAQGLVLTQHPQVLQGLLATALGQFGRDQVGGIPNAQLLGMLSQVFGRAAADADELMYLGGASDEAVVDDEWADDHSIYESLVDADNLELADALESGADL</sequence>
<feature type="region of interest" description="Disordered" evidence="1">
    <location>
        <begin position="17"/>
        <end position="48"/>
    </location>
</feature>